<protein>
    <submittedName>
        <fullName evidence="1">Uncharacterized protein</fullName>
    </submittedName>
</protein>
<dbReference type="EMBL" id="CM037625">
    <property type="protein sequence ID" value="KAH7998287.1"/>
    <property type="molecule type" value="Genomic_DNA"/>
</dbReference>
<comment type="caution">
    <text evidence="1">The sequence shown here is derived from an EMBL/GenBank/DDBJ whole genome shotgun (WGS) entry which is preliminary data.</text>
</comment>
<dbReference type="Proteomes" id="UP000827872">
    <property type="component" value="Linkage Group LG12"/>
</dbReference>
<gene>
    <name evidence="1" type="ORF">K3G42_014334</name>
</gene>
<sequence>MLKLKAAAFREVILAMRRTNLWDKRGRDLGEAEDQRSLEGGWVWRREENLLQDLEGLTVVAMECRQVKKLNFTFRIIKLTNLWFTAQHQETNCNKVQEAKCASKGFALGHNYF</sequence>
<evidence type="ECO:0000313" key="2">
    <source>
        <dbReference type="Proteomes" id="UP000827872"/>
    </source>
</evidence>
<keyword evidence="2" id="KW-1185">Reference proteome</keyword>
<reference evidence="1" key="1">
    <citation type="submission" date="2021-08" db="EMBL/GenBank/DDBJ databases">
        <title>The first chromosome-level gecko genome reveals the dynamic sex chromosomes of Neotropical dwarf geckos (Sphaerodactylidae: Sphaerodactylus).</title>
        <authorList>
            <person name="Pinto B.J."/>
            <person name="Keating S.E."/>
            <person name="Gamble T."/>
        </authorList>
    </citation>
    <scope>NUCLEOTIDE SEQUENCE</scope>
    <source>
        <strain evidence="1">TG3544</strain>
    </source>
</reference>
<accession>A0ACB8EZZ0</accession>
<proteinExistence type="predicted"/>
<organism evidence="1 2">
    <name type="scientific">Sphaerodactylus townsendi</name>
    <dbReference type="NCBI Taxonomy" id="933632"/>
    <lineage>
        <taxon>Eukaryota</taxon>
        <taxon>Metazoa</taxon>
        <taxon>Chordata</taxon>
        <taxon>Craniata</taxon>
        <taxon>Vertebrata</taxon>
        <taxon>Euteleostomi</taxon>
        <taxon>Lepidosauria</taxon>
        <taxon>Squamata</taxon>
        <taxon>Bifurcata</taxon>
        <taxon>Gekkota</taxon>
        <taxon>Sphaerodactylidae</taxon>
        <taxon>Sphaerodactylus</taxon>
    </lineage>
</organism>
<evidence type="ECO:0000313" key="1">
    <source>
        <dbReference type="EMBL" id="KAH7998287.1"/>
    </source>
</evidence>
<name>A0ACB8EZZ0_9SAUR</name>